<evidence type="ECO:0000256" key="1">
    <source>
        <dbReference type="SAM" id="MobiDB-lite"/>
    </source>
</evidence>
<evidence type="ECO:0000313" key="2">
    <source>
        <dbReference type="EMBL" id="EJF92298.1"/>
    </source>
</evidence>
<feature type="non-terminal residue" evidence="2">
    <location>
        <position position="1"/>
    </location>
</feature>
<evidence type="ECO:0000313" key="3">
    <source>
        <dbReference type="Proteomes" id="UP000002648"/>
    </source>
</evidence>
<accession>A0A9P2W1P7</accession>
<organism evidence="2 3">
    <name type="scientific">Bartonella taylorii 8TBB</name>
    <dbReference type="NCBI Taxonomy" id="1094560"/>
    <lineage>
        <taxon>Bacteria</taxon>
        <taxon>Pseudomonadati</taxon>
        <taxon>Pseudomonadota</taxon>
        <taxon>Alphaproteobacteria</taxon>
        <taxon>Hyphomicrobiales</taxon>
        <taxon>Bartonellaceae</taxon>
        <taxon>Bartonella</taxon>
    </lineage>
</organism>
<keyword evidence="3" id="KW-1185">Reference proteome</keyword>
<feature type="region of interest" description="Disordered" evidence="1">
    <location>
        <begin position="29"/>
        <end position="50"/>
    </location>
</feature>
<feature type="compositionally biased region" description="Basic and acidic residues" evidence="1">
    <location>
        <begin position="39"/>
        <end position="50"/>
    </location>
</feature>
<gene>
    <name evidence="2" type="ORF">ME9_01700</name>
</gene>
<dbReference type="EMBL" id="AIMD01000055">
    <property type="protein sequence ID" value="EJF92298.1"/>
    <property type="molecule type" value="Genomic_DNA"/>
</dbReference>
<dbReference type="Proteomes" id="UP000002648">
    <property type="component" value="Unassembled WGS sequence"/>
</dbReference>
<comment type="caution">
    <text evidence="2">The sequence shown here is derived from an EMBL/GenBank/DDBJ whole genome shotgun (WGS) entry which is preliminary data.</text>
</comment>
<dbReference type="AlphaFoldDB" id="A0A9P2W1P7"/>
<protein>
    <submittedName>
        <fullName evidence="2">Uncharacterized protein</fullName>
    </submittedName>
</protein>
<proteinExistence type="predicted"/>
<name>A0A9P2W1P7_BARTA</name>
<reference evidence="2 3" key="1">
    <citation type="submission" date="2012-03" db="EMBL/GenBank/DDBJ databases">
        <title>The Genome Sequence of Bartonella taylorii 8TBB.</title>
        <authorList>
            <consortium name="The Broad Institute Genome Sequencing Platform"/>
            <consortium name="The Broad Institute Genome Sequencing Center for Infectious Disease"/>
            <person name="Feldgarden M."/>
            <person name="Kirby J."/>
            <person name="Kosoy M."/>
            <person name="Birtles R."/>
            <person name="Probert W.S."/>
            <person name="Chiaraviglio L."/>
            <person name="Young S.K."/>
            <person name="Zeng Q."/>
            <person name="Gargeya S."/>
            <person name="Fitzgerald M."/>
            <person name="Haas B."/>
            <person name="Abouelleil A."/>
            <person name="Alvarado L."/>
            <person name="Arachchi H.M."/>
            <person name="Berlin A."/>
            <person name="Chapman S.B."/>
            <person name="Gearin G."/>
            <person name="Goldberg J."/>
            <person name="Griggs A."/>
            <person name="Gujja S."/>
            <person name="Hansen M."/>
            <person name="Heiman D."/>
            <person name="Howarth C."/>
            <person name="Larimer J."/>
            <person name="Lui A."/>
            <person name="MacDonald P.J.P."/>
            <person name="McCowen C."/>
            <person name="Montmayeur A."/>
            <person name="Murphy C."/>
            <person name="Neiman D."/>
            <person name="Pearson M."/>
            <person name="Priest M."/>
            <person name="Roberts A."/>
            <person name="Saif S."/>
            <person name="Shea T."/>
            <person name="Sisk P."/>
            <person name="Stolte C."/>
            <person name="Sykes S."/>
            <person name="Wortman J."/>
            <person name="Nusbaum C."/>
            <person name="Birren B."/>
        </authorList>
    </citation>
    <scope>NUCLEOTIDE SEQUENCE [LARGE SCALE GENOMIC DNA]</scope>
    <source>
        <strain evidence="2 3">8TBB</strain>
    </source>
</reference>
<sequence>AIPQNQRHNKKLVNELQTAVKFLQQRRMEEQNNAITQTKSKDVMKSRKKT</sequence>